<reference evidence="2 3" key="1">
    <citation type="submission" date="2016-06" db="EMBL/GenBank/DDBJ databases">
        <authorList>
            <person name="Kjaerup R.B."/>
            <person name="Dalgaard T.S."/>
            <person name="Juul-Madsen H.R."/>
        </authorList>
    </citation>
    <scope>NUCLEOTIDE SEQUENCE [LARGE SCALE GENOMIC DNA]</scope>
    <source>
        <strain evidence="2 3">DSM 45626</strain>
    </source>
</reference>
<feature type="domain" description="DUF4253" evidence="1">
    <location>
        <begin position="158"/>
        <end position="266"/>
    </location>
</feature>
<dbReference type="EMBL" id="FMCW01000001">
    <property type="protein sequence ID" value="SCE63979.1"/>
    <property type="molecule type" value="Genomic_DNA"/>
</dbReference>
<dbReference type="RefSeq" id="WP_091274314.1">
    <property type="nucleotide sequence ID" value="NZ_FMCW01000001.1"/>
</dbReference>
<sequence length="266" mass="28384">MPDDDLPRLLAALPAGKLPPGRLITPQAGGPPRYWLSDAPAEPALWAQFRRNHPGTGLWPLLLSGLGGQPHRPWVDGEVAPARRPPRGGDDPAELLAHWWDGCVSEDDDPELAEATAPFGRRWPGLAAPGEPEEPVGDVADDLVDFLLSDTEYLGETRLGLVPAAGGADAPAATGWTGPVHHLDSGGQLTAVLRSWAERFGALVIGVGFDTLHLSVAAPPTTPEHALRVAAEHLAFCPDNVRQGSGSLAAYAQEIRGMQNWSFWWD</sequence>
<dbReference type="Pfam" id="PF14062">
    <property type="entry name" value="DUF4253"/>
    <property type="match status" value="1"/>
</dbReference>
<evidence type="ECO:0000313" key="3">
    <source>
        <dbReference type="Proteomes" id="UP000199375"/>
    </source>
</evidence>
<dbReference type="InterPro" id="IPR025349">
    <property type="entry name" value="DUF4253"/>
</dbReference>
<protein>
    <recommendedName>
        <fullName evidence="1">DUF4253 domain-containing protein</fullName>
    </recommendedName>
</protein>
<evidence type="ECO:0000259" key="1">
    <source>
        <dbReference type="Pfam" id="PF14062"/>
    </source>
</evidence>
<proteinExistence type="predicted"/>
<gene>
    <name evidence="2" type="ORF">GA0070558_101119</name>
</gene>
<dbReference type="AlphaFoldDB" id="A0A1C4TX89"/>
<name>A0A1C4TX89_9ACTN</name>
<dbReference type="Proteomes" id="UP000199375">
    <property type="component" value="Unassembled WGS sequence"/>
</dbReference>
<organism evidence="2 3">
    <name type="scientific">Micromonospora haikouensis</name>
    <dbReference type="NCBI Taxonomy" id="686309"/>
    <lineage>
        <taxon>Bacteria</taxon>
        <taxon>Bacillati</taxon>
        <taxon>Actinomycetota</taxon>
        <taxon>Actinomycetes</taxon>
        <taxon>Micromonosporales</taxon>
        <taxon>Micromonosporaceae</taxon>
        <taxon>Micromonospora</taxon>
    </lineage>
</organism>
<evidence type="ECO:0000313" key="2">
    <source>
        <dbReference type="EMBL" id="SCE63979.1"/>
    </source>
</evidence>
<accession>A0A1C4TX89</accession>